<feature type="transmembrane region" description="Helical" evidence="2">
    <location>
        <begin position="134"/>
        <end position="154"/>
    </location>
</feature>
<comment type="caution">
    <text evidence="3">The sequence shown here is derived from an EMBL/GenBank/DDBJ whole genome shotgun (WGS) entry which is preliminary data.</text>
</comment>
<name>A0ABR3H852_LOXSC</name>
<gene>
    <name evidence="3" type="ORF">ABMA27_009433</name>
</gene>
<feature type="transmembrane region" description="Helical" evidence="2">
    <location>
        <begin position="160"/>
        <end position="180"/>
    </location>
</feature>
<dbReference type="Proteomes" id="UP001549920">
    <property type="component" value="Unassembled WGS sequence"/>
</dbReference>
<feature type="compositionally biased region" description="Basic residues" evidence="1">
    <location>
        <begin position="89"/>
        <end position="106"/>
    </location>
</feature>
<evidence type="ECO:0000313" key="3">
    <source>
        <dbReference type="EMBL" id="KAL0860896.1"/>
    </source>
</evidence>
<dbReference type="EMBL" id="JBEUOH010000024">
    <property type="protein sequence ID" value="KAL0860896.1"/>
    <property type="molecule type" value="Genomic_DNA"/>
</dbReference>
<dbReference type="PANTHER" id="PTHR21879">
    <property type="entry name" value="FI03362P-RELATED-RELATED"/>
    <property type="match status" value="1"/>
</dbReference>
<dbReference type="InterPro" id="IPR012464">
    <property type="entry name" value="DUF1676"/>
</dbReference>
<sequence length="238" mass="26775">MLPYSRGLIIDNTSNYGIVKTETVFGFGPKSDNYVNNTFNTTEPLEWIFSQGNFGSGSVQDPISSQSESRALKDKKTKSTPTTAPPSQRSKKIKKGVKKADKKLKRKAKKKCVFKVLKAKKNRGGNKNKGHKKYMIPLILGILAAKSLLIPIALKALAFLSAKGLMMGFFSTVLASVLSLKNMFDHHHYGYQNRKDDSKTQVEIIQVPTKSEDHVYYDEHYKRGDYIPTLLRAVEQEE</sequence>
<keyword evidence="2" id="KW-0472">Membrane</keyword>
<keyword evidence="2" id="KW-0812">Transmembrane</keyword>
<accession>A0ABR3H852</accession>
<evidence type="ECO:0000313" key="4">
    <source>
        <dbReference type="Proteomes" id="UP001549920"/>
    </source>
</evidence>
<dbReference type="Pfam" id="PF07898">
    <property type="entry name" value="DUF1676"/>
    <property type="match status" value="1"/>
</dbReference>
<proteinExistence type="predicted"/>
<reference evidence="3 4" key="1">
    <citation type="submission" date="2024-06" db="EMBL/GenBank/DDBJ databases">
        <title>A chromosome-level genome assembly of beet webworm, Loxostege sticticalis.</title>
        <authorList>
            <person name="Zhang Y."/>
        </authorList>
    </citation>
    <scope>NUCLEOTIDE SEQUENCE [LARGE SCALE GENOMIC DNA]</scope>
    <source>
        <strain evidence="3">AQ026</strain>
        <tissue evidence="3">Whole body</tissue>
    </source>
</reference>
<feature type="compositionally biased region" description="Polar residues" evidence="1">
    <location>
        <begin position="58"/>
        <end position="69"/>
    </location>
</feature>
<feature type="region of interest" description="Disordered" evidence="1">
    <location>
        <begin position="58"/>
        <end position="106"/>
    </location>
</feature>
<evidence type="ECO:0000256" key="1">
    <source>
        <dbReference type="SAM" id="MobiDB-lite"/>
    </source>
</evidence>
<protein>
    <submittedName>
        <fullName evidence="3">Uncharacterized protein</fullName>
    </submittedName>
</protein>
<keyword evidence="2" id="KW-1133">Transmembrane helix</keyword>
<organism evidence="3 4">
    <name type="scientific">Loxostege sticticalis</name>
    <name type="common">Beet webworm moth</name>
    <dbReference type="NCBI Taxonomy" id="481309"/>
    <lineage>
        <taxon>Eukaryota</taxon>
        <taxon>Metazoa</taxon>
        <taxon>Ecdysozoa</taxon>
        <taxon>Arthropoda</taxon>
        <taxon>Hexapoda</taxon>
        <taxon>Insecta</taxon>
        <taxon>Pterygota</taxon>
        <taxon>Neoptera</taxon>
        <taxon>Endopterygota</taxon>
        <taxon>Lepidoptera</taxon>
        <taxon>Glossata</taxon>
        <taxon>Ditrysia</taxon>
        <taxon>Pyraloidea</taxon>
        <taxon>Crambidae</taxon>
        <taxon>Pyraustinae</taxon>
        <taxon>Loxostege</taxon>
    </lineage>
</organism>
<keyword evidence="4" id="KW-1185">Reference proteome</keyword>
<evidence type="ECO:0000256" key="2">
    <source>
        <dbReference type="SAM" id="Phobius"/>
    </source>
</evidence>